<dbReference type="AlphaFoldDB" id="A0A2S9DSB5"/>
<reference evidence="2 3" key="1">
    <citation type="submission" date="2017-09" db="EMBL/GenBank/DDBJ databases">
        <title>Genomic, metabolic, and phenotypic characteristics of bacterial isolates from the natural microbiome of the model nematode Caenorhabditis elegans.</title>
        <authorList>
            <person name="Zimmermann J."/>
            <person name="Obeng N."/>
            <person name="Yang W."/>
            <person name="Obeng O."/>
            <person name="Kissoyan K."/>
            <person name="Pees B."/>
            <person name="Dirksen P."/>
            <person name="Hoppner M."/>
            <person name="Franke A."/>
            <person name="Rosenstiel P."/>
            <person name="Leippe M."/>
            <person name="Dierking K."/>
            <person name="Kaleta C."/>
            <person name="Schulenburg H."/>
        </authorList>
    </citation>
    <scope>NUCLEOTIDE SEQUENCE [LARGE SCALE GENOMIC DNA]</scope>
    <source>
        <strain evidence="2 3">MYb184</strain>
    </source>
</reference>
<protein>
    <recommendedName>
        <fullName evidence="4">MBL fold metallo-hydrolase</fullName>
    </recommendedName>
</protein>
<keyword evidence="1" id="KW-0378">Hydrolase</keyword>
<dbReference type="PANTHER" id="PTHR43546">
    <property type="entry name" value="UPF0173 METAL-DEPENDENT HYDROLASE MJ1163-RELATED"/>
    <property type="match status" value="1"/>
</dbReference>
<dbReference type="InterPro" id="IPR050114">
    <property type="entry name" value="UPF0173_UPF0282_UlaG_hydrolase"/>
</dbReference>
<dbReference type="EMBL" id="PCQE01000015">
    <property type="protein sequence ID" value="PRC05486.1"/>
    <property type="molecule type" value="Genomic_DNA"/>
</dbReference>
<dbReference type="GO" id="GO:0016787">
    <property type="term" value="F:hydrolase activity"/>
    <property type="evidence" value="ECO:0007669"/>
    <property type="project" value="UniProtKB-KW"/>
</dbReference>
<organism evidence="2 3">
    <name type="scientific">Pseudomonas cedrina</name>
    <dbReference type="NCBI Taxonomy" id="651740"/>
    <lineage>
        <taxon>Bacteria</taxon>
        <taxon>Pseudomonadati</taxon>
        <taxon>Pseudomonadota</taxon>
        <taxon>Gammaproteobacteria</taxon>
        <taxon>Pseudomonadales</taxon>
        <taxon>Pseudomonadaceae</taxon>
        <taxon>Pseudomonas</taxon>
    </lineage>
</organism>
<dbReference type="Gene3D" id="3.60.15.10">
    <property type="entry name" value="Ribonuclease Z/Hydroxyacylglutathione hydrolase-like"/>
    <property type="match status" value="1"/>
</dbReference>
<evidence type="ECO:0000256" key="1">
    <source>
        <dbReference type="ARBA" id="ARBA00022801"/>
    </source>
</evidence>
<proteinExistence type="predicted"/>
<dbReference type="RefSeq" id="WP_105227510.1">
    <property type="nucleotide sequence ID" value="NZ_PCQE01000015.1"/>
</dbReference>
<dbReference type="SUPFAM" id="SSF56281">
    <property type="entry name" value="Metallo-hydrolase/oxidoreductase"/>
    <property type="match status" value="1"/>
</dbReference>
<gene>
    <name evidence="2" type="ORF">CQ006_11335</name>
</gene>
<evidence type="ECO:0000313" key="3">
    <source>
        <dbReference type="Proteomes" id="UP000239458"/>
    </source>
</evidence>
<evidence type="ECO:0000313" key="2">
    <source>
        <dbReference type="EMBL" id="PRC05486.1"/>
    </source>
</evidence>
<sequence length="492" mass="54608">MRAIFIGHQTWLVEHGSTRILIDPLLCEDFGLVDEHRIEIYPPRTVDAAALSDIDLIFLSHEHSDHFDIKSLNLLPRSARFVVGATIVEPVKQCIRDLGFTLMQVNDTDQMRVGDLSLRFYPADPKTAFWESRVTQVHIEEAEQSSGGIFIAVDALVSEVFKTDIVAGRLVPPRLVIVSNNSRVSPPGAFQSLENWGKNASDSNRKVGPLGIGVLSAVLTSYMDDFPVQPENIALCGGGFIKRLGAFAAFPFSDQPTLSRLANQLSLDTNIVGLLPGEAFSLDTDPRPQAVIDWVQVDKVQHNLLMGELDQFIDARKTVEVVASVRPDVQDAEAYEELLRRAQAELQRLAKSLMLFITGRKVLAMSHYNGCKLGPKRIVFSFVAHALGRQDSYALNLISGQFEAEAHNQLESLVGLYPFGVCLPLVDFIGMVEGDLQVWDIVGVSVQSWFETGIFDGLIPFFYSYYGENGSPELLAKIIWRSMRNLEVCPCN</sequence>
<evidence type="ECO:0008006" key="4">
    <source>
        <dbReference type="Google" id="ProtNLM"/>
    </source>
</evidence>
<comment type="caution">
    <text evidence="2">The sequence shown here is derived from an EMBL/GenBank/DDBJ whole genome shotgun (WGS) entry which is preliminary data.</text>
</comment>
<dbReference type="Proteomes" id="UP000239458">
    <property type="component" value="Unassembled WGS sequence"/>
</dbReference>
<accession>A0A2S9DSB5</accession>
<dbReference type="InterPro" id="IPR036866">
    <property type="entry name" value="RibonucZ/Hydroxyglut_hydro"/>
</dbReference>
<name>A0A2S9DSB5_PSECE</name>
<dbReference type="PANTHER" id="PTHR43546:SF9">
    <property type="entry name" value="L-ASCORBATE-6-PHOSPHATE LACTONASE ULAG-RELATED"/>
    <property type="match status" value="1"/>
</dbReference>
<dbReference type="Pfam" id="PF13483">
    <property type="entry name" value="Lactamase_B_3"/>
    <property type="match status" value="1"/>
</dbReference>